<dbReference type="Pfam" id="PF09223">
    <property type="entry name" value="ZinT"/>
    <property type="match status" value="1"/>
</dbReference>
<evidence type="ECO:0000313" key="5">
    <source>
        <dbReference type="Proteomes" id="UP000217065"/>
    </source>
</evidence>
<name>A0A264W2K1_9BACL</name>
<dbReference type="GO" id="GO:0008270">
    <property type="term" value="F:zinc ion binding"/>
    <property type="evidence" value="ECO:0007669"/>
    <property type="project" value="InterPro"/>
</dbReference>
<dbReference type="InterPro" id="IPR012674">
    <property type="entry name" value="Calycin"/>
</dbReference>
<dbReference type="Gene3D" id="2.40.128.20">
    <property type="match status" value="1"/>
</dbReference>
<feature type="domain" description="ZinT" evidence="3">
    <location>
        <begin position="25"/>
        <end position="90"/>
    </location>
</feature>
<dbReference type="InterPro" id="IPR015304">
    <property type="entry name" value="ZinT_dom"/>
</dbReference>
<sequence>MTGAGERVGKFRALEVRFLHSTPPKQTDENSEAPAYIQFSDHIITDKVSHHYHIYFGDDRAALLEELENWPTYYHSDLTGEEIAEEMIAH</sequence>
<dbReference type="RefSeq" id="WP_094942988.1">
    <property type="nucleotide sequence ID" value="NZ_NOKQ01000217.1"/>
</dbReference>
<evidence type="ECO:0000313" key="4">
    <source>
        <dbReference type="EMBL" id="OZS77803.1"/>
    </source>
</evidence>
<organism evidence="4 5">
    <name type="scientific">Tetzosporium hominis</name>
    <dbReference type="NCBI Taxonomy" id="2020506"/>
    <lineage>
        <taxon>Bacteria</taxon>
        <taxon>Bacillati</taxon>
        <taxon>Bacillota</taxon>
        <taxon>Bacilli</taxon>
        <taxon>Bacillales</taxon>
        <taxon>Caryophanaceae</taxon>
        <taxon>Tetzosporium</taxon>
    </lineage>
</organism>
<gene>
    <name evidence="4" type="ORF">CF394_08595</name>
</gene>
<dbReference type="AlphaFoldDB" id="A0A264W2K1"/>
<accession>A0A264W2K1</accession>
<dbReference type="Proteomes" id="UP000217065">
    <property type="component" value="Unassembled WGS sequence"/>
</dbReference>
<protein>
    <recommendedName>
        <fullName evidence="3">ZinT domain-containing protein</fullName>
    </recommendedName>
</protein>
<keyword evidence="2" id="KW-0862">Zinc</keyword>
<proteinExistence type="predicted"/>
<reference evidence="4 5" key="1">
    <citation type="submission" date="2017-07" db="EMBL/GenBank/DDBJ databases">
        <title>Tetzosporium hominis gen.nov. sp.nov.</title>
        <authorList>
            <person name="Tetz G."/>
            <person name="Tetz V."/>
        </authorList>
    </citation>
    <scope>NUCLEOTIDE SEQUENCE [LARGE SCALE GENOMIC DNA]</scope>
    <source>
        <strain evidence="4 5">VT-49</strain>
    </source>
</reference>
<evidence type="ECO:0000256" key="2">
    <source>
        <dbReference type="ARBA" id="ARBA00022833"/>
    </source>
</evidence>
<keyword evidence="1" id="KW-0732">Signal</keyword>
<keyword evidence="5" id="KW-1185">Reference proteome</keyword>
<dbReference type="EMBL" id="NOKQ01000217">
    <property type="protein sequence ID" value="OZS77803.1"/>
    <property type="molecule type" value="Genomic_DNA"/>
</dbReference>
<evidence type="ECO:0000256" key="1">
    <source>
        <dbReference type="ARBA" id="ARBA00022729"/>
    </source>
</evidence>
<evidence type="ECO:0000259" key="3">
    <source>
        <dbReference type="Pfam" id="PF09223"/>
    </source>
</evidence>
<dbReference type="SUPFAM" id="SSF50814">
    <property type="entry name" value="Lipocalins"/>
    <property type="match status" value="1"/>
</dbReference>
<comment type="caution">
    <text evidence="4">The sequence shown here is derived from an EMBL/GenBank/DDBJ whole genome shotgun (WGS) entry which is preliminary data.</text>
</comment>
<dbReference type="OrthoDB" id="9810636at2"/>